<dbReference type="InterPro" id="IPR050855">
    <property type="entry name" value="NDM-1-like"/>
</dbReference>
<dbReference type="PANTHER" id="PTHR42951">
    <property type="entry name" value="METALLO-BETA-LACTAMASE DOMAIN-CONTAINING"/>
    <property type="match status" value="1"/>
</dbReference>
<organism evidence="2 3">
    <name type="scientific">Bacillus seohaeanensis</name>
    <dbReference type="NCBI Taxonomy" id="284580"/>
    <lineage>
        <taxon>Bacteria</taxon>
        <taxon>Bacillati</taxon>
        <taxon>Bacillota</taxon>
        <taxon>Bacilli</taxon>
        <taxon>Bacillales</taxon>
        <taxon>Bacillaceae</taxon>
        <taxon>Bacillus</taxon>
    </lineage>
</organism>
<dbReference type="SMART" id="SM00849">
    <property type="entry name" value="Lactamase_B"/>
    <property type="match status" value="1"/>
</dbReference>
<dbReference type="RefSeq" id="WP_377932812.1">
    <property type="nucleotide sequence ID" value="NZ_JBHUMF010000008.1"/>
</dbReference>
<feature type="domain" description="Metallo-beta-lactamase" evidence="1">
    <location>
        <begin position="23"/>
        <end position="226"/>
    </location>
</feature>
<name>A0ABW5RNH3_9BACI</name>
<comment type="caution">
    <text evidence="2">The sequence shown here is derived from an EMBL/GenBank/DDBJ whole genome shotgun (WGS) entry which is preliminary data.</text>
</comment>
<dbReference type="InterPro" id="IPR037482">
    <property type="entry name" value="ST1585_MBL-fold"/>
</dbReference>
<dbReference type="Proteomes" id="UP001597506">
    <property type="component" value="Unassembled WGS sequence"/>
</dbReference>
<dbReference type="EMBL" id="JBHUMF010000008">
    <property type="protein sequence ID" value="MFD2679851.1"/>
    <property type="molecule type" value="Genomic_DNA"/>
</dbReference>
<dbReference type="InterPro" id="IPR036866">
    <property type="entry name" value="RibonucZ/Hydroxyglut_hydro"/>
</dbReference>
<dbReference type="PANTHER" id="PTHR42951:SF22">
    <property type="entry name" value="METALLO BETA-LACTAMASE SUPERFAMILY LIPOPROTEIN"/>
    <property type="match status" value="1"/>
</dbReference>
<reference evidence="3" key="1">
    <citation type="journal article" date="2019" name="Int. J. Syst. Evol. Microbiol.">
        <title>The Global Catalogue of Microorganisms (GCM) 10K type strain sequencing project: providing services to taxonomists for standard genome sequencing and annotation.</title>
        <authorList>
            <consortium name="The Broad Institute Genomics Platform"/>
            <consortium name="The Broad Institute Genome Sequencing Center for Infectious Disease"/>
            <person name="Wu L."/>
            <person name="Ma J."/>
        </authorList>
    </citation>
    <scope>NUCLEOTIDE SEQUENCE [LARGE SCALE GENOMIC DNA]</scope>
    <source>
        <strain evidence="3">KCTC 3913</strain>
    </source>
</reference>
<evidence type="ECO:0000259" key="1">
    <source>
        <dbReference type="SMART" id="SM00849"/>
    </source>
</evidence>
<accession>A0ABW5RNH3</accession>
<dbReference type="Pfam" id="PF00753">
    <property type="entry name" value="Lactamase_B"/>
    <property type="match status" value="1"/>
</dbReference>
<evidence type="ECO:0000313" key="2">
    <source>
        <dbReference type="EMBL" id="MFD2679851.1"/>
    </source>
</evidence>
<proteinExistence type="predicted"/>
<gene>
    <name evidence="2" type="ORF">ACFSUL_03695</name>
</gene>
<dbReference type="Gene3D" id="3.60.15.10">
    <property type="entry name" value="Ribonuclease Z/Hydroxyacylglutathione hydrolase-like"/>
    <property type="match status" value="1"/>
</dbReference>
<dbReference type="CDD" id="cd07726">
    <property type="entry name" value="ST1585-like_MBL-fold"/>
    <property type="match status" value="1"/>
</dbReference>
<evidence type="ECO:0000313" key="3">
    <source>
        <dbReference type="Proteomes" id="UP001597506"/>
    </source>
</evidence>
<protein>
    <submittedName>
        <fullName evidence="2">MBL fold metallo-hydrolase</fullName>
    </submittedName>
</protein>
<dbReference type="SUPFAM" id="SSF56281">
    <property type="entry name" value="Metallo-hydrolase/oxidoreductase"/>
    <property type="match status" value="1"/>
</dbReference>
<keyword evidence="3" id="KW-1185">Reference proteome</keyword>
<sequence length="319" mass="35671">MSIKKIHPKVSLIDLHDLQQEERTGAYILHEEAITIIETSASPSIPYLKAGLKDLNISLEEIHYIIVTHIHLDHAGGVGLLLQECPNAKVIVHPKGAKHLINPTKLAAGAKAIYGDRFETLFDPIIPVSEDKVIIKHHKDTLTIGNDCTLTFYDTPGHSKHHFSIYHPASNGIFAGDTAGIHYPAGKDHPAFFLPSTSPNQFDPKETLASLELFEEMQLSRIYFGHYGMSENVPFALTEVKKWLNIFVETSRGHFSTQLDFKENTEKIKASLEEKVNIVLKQRGFSENHPIHTIIDVDLMVSSMGLVDYLIKEQGANKI</sequence>
<dbReference type="InterPro" id="IPR001279">
    <property type="entry name" value="Metallo-B-lactamas"/>
</dbReference>